<evidence type="ECO:0000313" key="3">
    <source>
        <dbReference type="Proteomes" id="UP000593836"/>
    </source>
</evidence>
<protein>
    <submittedName>
        <fullName evidence="2">Uncharacterized protein</fullName>
    </submittedName>
</protein>
<dbReference type="KEGG" id="smas:HUE87_02700"/>
<accession>A0A7S7RQ79</accession>
<proteinExistence type="predicted"/>
<feature type="region of interest" description="Disordered" evidence="1">
    <location>
        <begin position="1"/>
        <end position="48"/>
    </location>
</feature>
<reference evidence="2 3" key="1">
    <citation type="submission" date="2020-05" db="EMBL/GenBank/DDBJ databases">
        <title>Sulfurimonas marisnigri, sp. nov., and Sulfurimonas baltica, sp. nov., manganese oxide reducing chemolithoautotrophs of the class Epsilonproteobacteria isolated from the pelagic redoxclines of the Black and Baltic Seas and emended description of the genus Sulfurimonas.</title>
        <authorList>
            <person name="Henkel J.V."/>
            <person name="Laudan C."/>
            <person name="Werner J."/>
            <person name="Neu T."/>
            <person name="Plewe S."/>
            <person name="Sproer C."/>
            <person name="Bunk B."/>
            <person name="Schulz-Vogt H.N."/>
        </authorList>
    </citation>
    <scope>NUCLEOTIDE SEQUENCE [LARGE SCALE GENOMIC DNA]</scope>
    <source>
        <strain evidence="2 3">SoZ1</strain>
    </source>
</reference>
<organism evidence="2 3">
    <name type="scientific">Candidatus Sulfurimonas marisnigri</name>
    <dbReference type="NCBI Taxonomy" id="2740405"/>
    <lineage>
        <taxon>Bacteria</taxon>
        <taxon>Pseudomonadati</taxon>
        <taxon>Campylobacterota</taxon>
        <taxon>Epsilonproteobacteria</taxon>
        <taxon>Campylobacterales</taxon>
        <taxon>Sulfurimonadaceae</taxon>
        <taxon>Sulfurimonas</taxon>
    </lineage>
</organism>
<feature type="compositionally biased region" description="Basic and acidic residues" evidence="1">
    <location>
        <begin position="7"/>
        <end position="16"/>
    </location>
</feature>
<sequence length="79" mass="9407">MKKKKALTKEEREAKNLTRNLKNMNKNKKKMEEKVAKNKSGNSKEWSKEKYNQYFTESNRLSDYSCPKGGIVKSKYRKK</sequence>
<dbReference type="Proteomes" id="UP000593836">
    <property type="component" value="Chromosome"/>
</dbReference>
<keyword evidence="3" id="KW-1185">Reference proteome</keyword>
<name>A0A7S7RQ79_9BACT</name>
<dbReference type="AlphaFoldDB" id="A0A7S7RQ79"/>
<evidence type="ECO:0000313" key="2">
    <source>
        <dbReference type="EMBL" id="QOY55167.1"/>
    </source>
</evidence>
<dbReference type="RefSeq" id="WP_194367209.1">
    <property type="nucleotide sequence ID" value="NZ_CP054493.1"/>
</dbReference>
<gene>
    <name evidence="2" type="ORF">HUE87_02700</name>
</gene>
<evidence type="ECO:0000256" key="1">
    <source>
        <dbReference type="SAM" id="MobiDB-lite"/>
    </source>
</evidence>
<dbReference type="EMBL" id="CP054493">
    <property type="protein sequence ID" value="QOY55167.1"/>
    <property type="molecule type" value="Genomic_DNA"/>
</dbReference>